<dbReference type="GO" id="GO:0005829">
    <property type="term" value="C:cytosol"/>
    <property type="evidence" value="ECO:0007669"/>
    <property type="project" value="TreeGrafter"/>
</dbReference>
<dbReference type="PANTHER" id="PTHR43176">
    <property type="entry name" value="3-HYDROXYISOBUTYRYL-COA HYDROLASE-RELATED"/>
    <property type="match status" value="1"/>
</dbReference>
<evidence type="ECO:0000256" key="1">
    <source>
        <dbReference type="ARBA" id="ARBA00001709"/>
    </source>
</evidence>
<gene>
    <name evidence="5" type="ORF">GCM10011289_25980</name>
</gene>
<evidence type="ECO:0000259" key="4">
    <source>
        <dbReference type="Pfam" id="PF16113"/>
    </source>
</evidence>
<dbReference type="CDD" id="cd06558">
    <property type="entry name" value="crotonase-like"/>
    <property type="match status" value="1"/>
</dbReference>
<dbReference type="SUPFAM" id="SSF52096">
    <property type="entry name" value="ClpP/crotonase"/>
    <property type="match status" value="1"/>
</dbReference>
<dbReference type="Proteomes" id="UP000645257">
    <property type="component" value="Unassembled WGS sequence"/>
</dbReference>
<dbReference type="Gene3D" id="3.90.226.10">
    <property type="entry name" value="2-enoyl-CoA Hydratase, Chain A, domain 1"/>
    <property type="match status" value="1"/>
</dbReference>
<protein>
    <recommendedName>
        <fullName evidence="2">3-hydroxyisobutyryl-CoA hydrolase</fullName>
        <ecNumber evidence="2">3.1.2.4</ecNumber>
    </recommendedName>
</protein>
<dbReference type="PANTHER" id="PTHR43176:SF3">
    <property type="entry name" value="3-HYDROXYISOBUTYRYL-COA HYDROLASE, MITOCHONDRIAL"/>
    <property type="match status" value="1"/>
</dbReference>
<dbReference type="GO" id="GO:0003860">
    <property type="term" value="F:3-hydroxyisobutyryl-CoA hydrolase activity"/>
    <property type="evidence" value="ECO:0007669"/>
    <property type="project" value="UniProtKB-EC"/>
</dbReference>
<evidence type="ECO:0000313" key="5">
    <source>
        <dbReference type="EMBL" id="GGY21102.1"/>
    </source>
</evidence>
<comment type="catalytic activity">
    <reaction evidence="1">
        <text>3-hydroxy-2-methylpropanoyl-CoA + H2O = 3-hydroxy-2-methylpropanoate + CoA + H(+)</text>
        <dbReference type="Rhea" id="RHEA:20888"/>
        <dbReference type="ChEBI" id="CHEBI:11805"/>
        <dbReference type="ChEBI" id="CHEBI:15377"/>
        <dbReference type="ChEBI" id="CHEBI:15378"/>
        <dbReference type="ChEBI" id="CHEBI:57287"/>
        <dbReference type="ChEBI" id="CHEBI:57340"/>
        <dbReference type="EC" id="3.1.2.4"/>
    </reaction>
</comment>
<dbReference type="AlphaFoldDB" id="A0A918P5Y2"/>
<keyword evidence="3" id="KW-0378">Hydrolase</keyword>
<comment type="caution">
    <text evidence="5">The sequence shown here is derived from an EMBL/GenBank/DDBJ whole genome shotgun (WGS) entry which is preliminary data.</text>
</comment>
<dbReference type="Pfam" id="PF16113">
    <property type="entry name" value="ECH_2"/>
    <property type="match status" value="1"/>
</dbReference>
<reference evidence="5" key="2">
    <citation type="submission" date="2020-09" db="EMBL/GenBank/DDBJ databases">
        <authorList>
            <person name="Sun Q."/>
            <person name="Kim S."/>
        </authorList>
    </citation>
    <scope>NUCLEOTIDE SEQUENCE</scope>
    <source>
        <strain evidence="5">KCTC 32182</strain>
    </source>
</reference>
<accession>A0A918P5Y2</accession>
<dbReference type="EMBL" id="BMYX01000015">
    <property type="protein sequence ID" value="GGY21102.1"/>
    <property type="molecule type" value="Genomic_DNA"/>
</dbReference>
<feature type="domain" description="Enoyl-CoA hydratase/isomerase" evidence="4">
    <location>
        <begin position="18"/>
        <end position="360"/>
    </location>
</feature>
<dbReference type="GO" id="GO:0006574">
    <property type="term" value="P:L-valine catabolic process"/>
    <property type="evidence" value="ECO:0007669"/>
    <property type="project" value="TreeGrafter"/>
</dbReference>
<evidence type="ECO:0000256" key="2">
    <source>
        <dbReference type="ARBA" id="ARBA00011915"/>
    </source>
</evidence>
<name>A0A918P5Y2_9NEIS</name>
<dbReference type="RefSeq" id="WP_189534998.1">
    <property type="nucleotide sequence ID" value="NZ_BMYX01000015.1"/>
</dbReference>
<organism evidence="5 6">
    <name type="scientific">Paludibacterium paludis</name>
    <dbReference type="NCBI Taxonomy" id="1225769"/>
    <lineage>
        <taxon>Bacteria</taxon>
        <taxon>Pseudomonadati</taxon>
        <taxon>Pseudomonadota</taxon>
        <taxon>Betaproteobacteria</taxon>
        <taxon>Neisseriales</taxon>
        <taxon>Chromobacteriaceae</taxon>
        <taxon>Paludibacterium</taxon>
    </lineage>
</organism>
<reference evidence="5" key="1">
    <citation type="journal article" date="2014" name="Int. J. Syst. Evol. Microbiol.">
        <title>Complete genome sequence of Corynebacterium casei LMG S-19264T (=DSM 44701T), isolated from a smear-ripened cheese.</title>
        <authorList>
            <consortium name="US DOE Joint Genome Institute (JGI-PGF)"/>
            <person name="Walter F."/>
            <person name="Albersmeier A."/>
            <person name="Kalinowski J."/>
            <person name="Ruckert C."/>
        </authorList>
    </citation>
    <scope>NUCLEOTIDE SEQUENCE</scope>
    <source>
        <strain evidence="5">KCTC 32182</strain>
    </source>
</reference>
<evidence type="ECO:0000313" key="6">
    <source>
        <dbReference type="Proteomes" id="UP000645257"/>
    </source>
</evidence>
<sequence>MSEVVLFEERATTDGHRIGIATLNAERSLNALTLSMIRLLHDTLLRWENDPAVAAVVLRGAGEKAFCAGGDVRALREALLADPENRHPNPDAVAFFSEEYRLDYRLHTFGKPVVALGGGIVMGGGLGLLVGCSHRVVTPDTRIAMPEITIGLYPDVAGSWFLQRMPARLGLFLGLTGAPLNAHDALIANLADHVVPRPAFDAVIGALCKAGWSDEASANHASVSHLLNTFECAAHDALPPSPVARNLIAIHQLMNRGSLKAVARALASTAFEDPWMAAAARNFAEGCPTSAAVTWEIWRRARNLSLAEALRMELALSVNFCAAGEFSEGVRALLVDKDRSPQWQRATLDDVDAEWIERHFRSPWTADDHPLAHLV</sequence>
<dbReference type="InterPro" id="IPR029045">
    <property type="entry name" value="ClpP/crotonase-like_dom_sf"/>
</dbReference>
<evidence type="ECO:0000256" key="3">
    <source>
        <dbReference type="ARBA" id="ARBA00022801"/>
    </source>
</evidence>
<dbReference type="EC" id="3.1.2.4" evidence="2"/>
<dbReference type="NCBIfam" id="NF004127">
    <property type="entry name" value="PRK05617.1"/>
    <property type="match status" value="1"/>
</dbReference>
<proteinExistence type="predicted"/>
<dbReference type="InterPro" id="IPR045004">
    <property type="entry name" value="ECH_dom"/>
</dbReference>
<dbReference type="InterPro" id="IPR032259">
    <property type="entry name" value="HIBYL-CoA-H"/>
</dbReference>
<keyword evidence="6" id="KW-1185">Reference proteome</keyword>